<evidence type="ECO:0000313" key="2">
    <source>
        <dbReference type="Proteomes" id="UP001353858"/>
    </source>
</evidence>
<sequence>MIIVIIPPPPHEDIVSSVHENFNNAQVLPPVGSVLSNEAVCTLLQNIHVILVKCDLVLQSHTDRLIAIEKKLNIAPIHDVVVLSSELPLKTVNSIELFEQSLDDGQSAALDLHSLNINKFIDLDFNDINVAEILIKYKDNFQYVLKLLSMILVELKDIKQRILIRLVNHL</sequence>
<evidence type="ECO:0000313" key="1">
    <source>
        <dbReference type="EMBL" id="KAK4882227.1"/>
    </source>
</evidence>
<gene>
    <name evidence="1" type="ORF">RN001_005546</name>
</gene>
<accession>A0AAN7SHW8</accession>
<reference evidence="2" key="1">
    <citation type="submission" date="2023-01" db="EMBL/GenBank/DDBJ databases">
        <title>Key to firefly adult light organ development and bioluminescence: homeobox transcription factors regulate luciferase expression and transportation to peroxisome.</title>
        <authorList>
            <person name="Fu X."/>
        </authorList>
    </citation>
    <scope>NUCLEOTIDE SEQUENCE [LARGE SCALE GENOMIC DNA]</scope>
</reference>
<keyword evidence="2" id="KW-1185">Reference proteome</keyword>
<dbReference type="AlphaFoldDB" id="A0AAN7SHW8"/>
<name>A0AAN7SHW8_9COLE</name>
<dbReference type="EMBL" id="JARPUR010000002">
    <property type="protein sequence ID" value="KAK4882227.1"/>
    <property type="molecule type" value="Genomic_DNA"/>
</dbReference>
<organism evidence="1 2">
    <name type="scientific">Aquatica leii</name>
    <dbReference type="NCBI Taxonomy" id="1421715"/>
    <lineage>
        <taxon>Eukaryota</taxon>
        <taxon>Metazoa</taxon>
        <taxon>Ecdysozoa</taxon>
        <taxon>Arthropoda</taxon>
        <taxon>Hexapoda</taxon>
        <taxon>Insecta</taxon>
        <taxon>Pterygota</taxon>
        <taxon>Neoptera</taxon>
        <taxon>Endopterygota</taxon>
        <taxon>Coleoptera</taxon>
        <taxon>Polyphaga</taxon>
        <taxon>Elateriformia</taxon>
        <taxon>Elateroidea</taxon>
        <taxon>Lampyridae</taxon>
        <taxon>Luciolinae</taxon>
        <taxon>Aquatica</taxon>
    </lineage>
</organism>
<proteinExistence type="predicted"/>
<dbReference type="Proteomes" id="UP001353858">
    <property type="component" value="Unassembled WGS sequence"/>
</dbReference>
<comment type="caution">
    <text evidence="1">The sequence shown here is derived from an EMBL/GenBank/DDBJ whole genome shotgun (WGS) entry which is preliminary data.</text>
</comment>
<protein>
    <submittedName>
        <fullName evidence="1">Uncharacterized protein</fullName>
    </submittedName>
</protein>